<sequence length="173" mass="19158">MKKANKSIFVTLLLVVIAVGLLGVGSSFNGSATRAPDGTGVSEDPVPCINPILPIPAEYHIHPVLKIVADGKNIEVPMNIGLSLFGCERAVHTHDNTGTIHIEPNYYQAFTLGDFFWVWQKDFSKDKVLDYIRDAEHEIVMTVDGTASAEFENLVLKDNQQIIITYEAIKKLY</sequence>
<accession>A0A1G2GXP6</accession>
<dbReference type="STRING" id="1802126.A3B25_01695"/>
<proteinExistence type="predicted"/>
<evidence type="ECO:0000313" key="2">
    <source>
        <dbReference type="Proteomes" id="UP000179106"/>
    </source>
</evidence>
<dbReference type="Proteomes" id="UP000179106">
    <property type="component" value="Unassembled WGS sequence"/>
</dbReference>
<comment type="caution">
    <text evidence="1">The sequence shown here is derived from an EMBL/GenBank/DDBJ whole genome shotgun (WGS) entry which is preliminary data.</text>
</comment>
<organism evidence="1 2">
    <name type="scientific">Candidatus Ryanbacteria bacterium RIFCSPLOWO2_01_FULL_48_26</name>
    <dbReference type="NCBI Taxonomy" id="1802126"/>
    <lineage>
        <taxon>Bacteria</taxon>
        <taxon>Candidatus Ryaniibacteriota</taxon>
    </lineage>
</organism>
<gene>
    <name evidence="1" type="ORF">A3B25_01695</name>
</gene>
<reference evidence="1 2" key="1">
    <citation type="journal article" date="2016" name="Nat. Commun.">
        <title>Thousands of microbial genomes shed light on interconnected biogeochemical processes in an aquifer system.</title>
        <authorList>
            <person name="Anantharaman K."/>
            <person name="Brown C.T."/>
            <person name="Hug L.A."/>
            <person name="Sharon I."/>
            <person name="Castelle C.J."/>
            <person name="Probst A.J."/>
            <person name="Thomas B.C."/>
            <person name="Singh A."/>
            <person name="Wilkins M.J."/>
            <person name="Karaoz U."/>
            <person name="Brodie E.L."/>
            <person name="Williams K.H."/>
            <person name="Hubbard S.S."/>
            <person name="Banfield J.F."/>
        </authorList>
    </citation>
    <scope>NUCLEOTIDE SEQUENCE [LARGE SCALE GENOMIC DNA]</scope>
</reference>
<dbReference type="EMBL" id="MHNW01000002">
    <property type="protein sequence ID" value="OGZ54751.1"/>
    <property type="molecule type" value="Genomic_DNA"/>
</dbReference>
<name>A0A1G2GXP6_9BACT</name>
<protein>
    <submittedName>
        <fullName evidence="1">Uncharacterized protein</fullName>
    </submittedName>
</protein>
<dbReference type="AlphaFoldDB" id="A0A1G2GXP6"/>
<evidence type="ECO:0000313" key="1">
    <source>
        <dbReference type="EMBL" id="OGZ54751.1"/>
    </source>
</evidence>